<feature type="coiled-coil region" evidence="11">
    <location>
        <begin position="57"/>
        <end position="84"/>
    </location>
</feature>
<feature type="compositionally biased region" description="Polar residues" evidence="12">
    <location>
        <begin position="300"/>
        <end position="316"/>
    </location>
</feature>
<evidence type="ECO:0000256" key="9">
    <source>
        <dbReference type="ARBA" id="ARBA00023242"/>
    </source>
</evidence>
<organism evidence="14 15">
    <name type="scientific">Xyrichtys novacula</name>
    <name type="common">Pearly razorfish</name>
    <name type="synonym">Hemipteronotus novacula</name>
    <dbReference type="NCBI Taxonomy" id="13765"/>
    <lineage>
        <taxon>Eukaryota</taxon>
        <taxon>Metazoa</taxon>
        <taxon>Chordata</taxon>
        <taxon>Craniata</taxon>
        <taxon>Vertebrata</taxon>
        <taxon>Euteleostomi</taxon>
        <taxon>Actinopterygii</taxon>
        <taxon>Neopterygii</taxon>
        <taxon>Teleostei</taxon>
        <taxon>Neoteleostei</taxon>
        <taxon>Acanthomorphata</taxon>
        <taxon>Eupercaria</taxon>
        <taxon>Labriformes</taxon>
        <taxon>Labridae</taxon>
        <taxon>Xyrichtys</taxon>
    </lineage>
</organism>
<sequence>MPARDVRAHFRRSVTSAQRELVKTETITMSDFSFMSKEEILRGIITEKLTTAAREIFAVVERTVSAYEEEAAGLRQEIDRQRSQLEAVLQPRVSLEKKAVVKDEEGHEEVVLSEEEEERSTQQSGVEDAGSVWYGEDEAEEQQILALLTSPGYEETQDDCKDPDFQVPPRVRSGRRRPGRPRLIDSQNHVDFKIRILGNTQIDVLSNFVLSKYPVQDLRCPRGLREADFLDLLRSTFPQLAGQTDLEFFTSDRSKQLFPLSVESQTPEEIYRSIRPGKTTLYIRLKMAGDPRNGGDGVNLQGSEVSASTSADQTLSRSEDTMASEEPDYEDGQESGSAGLFAPLESPEIKESDDWEAEEPEETRDDQPVSSSRVPTTTQSSLKKWTLNGEALLSCKVCHAIRRSMNILIRHSWNHVEDPRGLCGVCGEHSESAKELRKHLQTHQKTHSCLLCGKSFLTVTGLKGHMDRHQGIKPYECRICHKAFPESGVLKTHILTHAKERPYKCPNCRKAYSSLSDLRRHMVVHSKTTQYRCNICGQNLCNFHSLSTHLMRHSEQIT</sequence>
<keyword evidence="6" id="KW-0805">Transcription regulation</keyword>
<dbReference type="InterPro" id="IPR036236">
    <property type="entry name" value="Znf_C2H2_sf"/>
</dbReference>
<keyword evidence="11" id="KW-0175">Coiled coil</keyword>
<dbReference type="GO" id="GO:0003677">
    <property type="term" value="F:DNA binding"/>
    <property type="evidence" value="ECO:0007669"/>
    <property type="project" value="UniProtKB-KW"/>
</dbReference>
<evidence type="ECO:0000259" key="13">
    <source>
        <dbReference type="PROSITE" id="PS50157"/>
    </source>
</evidence>
<evidence type="ECO:0000256" key="8">
    <source>
        <dbReference type="ARBA" id="ARBA00023163"/>
    </source>
</evidence>
<protein>
    <submittedName>
        <fullName evidence="14">Zinc finger protein 436-like isoform X3</fullName>
    </submittedName>
</protein>
<evidence type="ECO:0000313" key="14">
    <source>
        <dbReference type="EMBL" id="CAJ1048322.1"/>
    </source>
</evidence>
<dbReference type="GO" id="GO:0032502">
    <property type="term" value="P:developmental process"/>
    <property type="evidence" value="ECO:0007669"/>
    <property type="project" value="UniProtKB-ARBA"/>
</dbReference>
<feature type="compositionally biased region" description="Acidic residues" evidence="12">
    <location>
        <begin position="322"/>
        <end position="333"/>
    </location>
</feature>
<keyword evidence="15" id="KW-1185">Reference proteome</keyword>
<keyword evidence="3" id="KW-0677">Repeat</keyword>
<dbReference type="Gene3D" id="3.30.160.60">
    <property type="entry name" value="Classic Zinc Finger"/>
    <property type="match status" value="4"/>
</dbReference>
<dbReference type="SUPFAM" id="SSF57667">
    <property type="entry name" value="beta-beta-alpha zinc fingers"/>
    <property type="match status" value="2"/>
</dbReference>
<dbReference type="PANTHER" id="PTHR16515">
    <property type="entry name" value="PR DOMAIN ZINC FINGER PROTEIN"/>
    <property type="match status" value="1"/>
</dbReference>
<evidence type="ECO:0000256" key="1">
    <source>
        <dbReference type="ARBA" id="ARBA00004123"/>
    </source>
</evidence>
<keyword evidence="7" id="KW-0238">DNA-binding</keyword>
<dbReference type="FunFam" id="3.30.160.60:FF:000202">
    <property type="entry name" value="Zinc finger protein 574"/>
    <property type="match status" value="1"/>
</dbReference>
<dbReference type="GO" id="GO:0005634">
    <property type="term" value="C:nucleus"/>
    <property type="evidence" value="ECO:0007669"/>
    <property type="project" value="UniProtKB-SubCell"/>
</dbReference>
<dbReference type="PROSITE" id="PS50157">
    <property type="entry name" value="ZINC_FINGER_C2H2_2"/>
    <property type="match status" value="4"/>
</dbReference>
<keyword evidence="2" id="KW-0479">Metal-binding</keyword>
<gene>
    <name evidence="14" type="ORF">XNOV1_A024823</name>
</gene>
<evidence type="ECO:0000256" key="10">
    <source>
        <dbReference type="PROSITE-ProRule" id="PRU00042"/>
    </source>
</evidence>
<evidence type="ECO:0000256" key="6">
    <source>
        <dbReference type="ARBA" id="ARBA00023015"/>
    </source>
</evidence>
<dbReference type="EMBL" id="CAUIWU010000006">
    <property type="protein sequence ID" value="CAJ1048322.1"/>
    <property type="molecule type" value="Genomic_DNA"/>
</dbReference>
<keyword evidence="4 10" id="KW-0863">Zinc-finger</keyword>
<evidence type="ECO:0000256" key="5">
    <source>
        <dbReference type="ARBA" id="ARBA00022833"/>
    </source>
</evidence>
<name>A0AAV1EHY2_XYRNO</name>
<feature type="region of interest" description="Disordered" evidence="12">
    <location>
        <begin position="290"/>
        <end position="380"/>
    </location>
</feature>
<evidence type="ECO:0000256" key="12">
    <source>
        <dbReference type="SAM" id="MobiDB-lite"/>
    </source>
</evidence>
<comment type="caution">
    <text evidence="14">The sequence shown here is derived from an EMBL/GenBank/DDBJ whole genome shotgun (WGS) entry which is preliminary data.</text>
</comment>
<dbReference type="InterPro" id="IPR013087">
    <property type="entry name" value="Znf_C2H2_type"/>
</dbReference>
<accession>A0AAV1EHY2</accession>
<feature type="compositionally biased region" description="Polar residues" evidence="12">
    <location>
        <begin position="368"/>
        <end position="380"/>
    </location>
</feature>
<evidence type="ECO:0000256" key="4">
    <source>
        <dbReference type="ARBA" id="ARBA00022771"/>
    </source>
</evidence>
<dbReference type="Proteomes" id="UP001178508">
    <property type="component" value="Unassembled WGS sequence"/>
</dbReference>
<dbReference type="PROSITE" id="PS00028">
    <property type="entry name" value="ZINC_FINGER_C2H2_1"/>
    <property type="match status" value="4"/>
</dbReference>
<evidence type="ECO:0000313" key="15">
    <source>
        <dbReference type="Proteomes" id="UP001178508"/>
    </source>
</evidence>
<dbReference type="GO" id="GO:0010468">
    <property type="term" value="P:regulation of gene expression"/>
    <property type="evidence" value="ECO:0007669"/>
    <property type="project" value="TreeGrafter"/>
</dbReference>
<feature type="domain" description="C2H2-type" evidence="13">
    <location>
        <begin position="475"/>
        <end position="502"/>
    </location>
</feature>
<keyword evidence="5" id="KW-0862">Zinc</keyword>
<feature type="region of interest" description="Disordered" evidence="12">
    <location>
        <begin position="153"/>
        <end position="183"/>
    </location>
</feature>
<keyword evidence="9" id="KW-0539">Nucleus</keyword>
<reference evidence="14" key="1">
    <citation type="submission" date="2023-08" db="EMBL/GenBank/DDBJ databases">
        <authorList>
            <person name="Alioto T."/>
            <person name="Alioto T."/>
            <person name="Gomez Garrido J."/>
        </authorList>
    </citation>
    <scope>NUCLEOTIDE SEQUENCE</scope>
</reference>
<evidence type="ECO:0000256" key="7">
    <source>
        <dbReference type="ARBA" id="ARBA00023125"/>
    </source>
</evidence>
<dbReference type="InterPro" id="IPR050331">
    <property type="entry name" value="Zinc_finger"/>
</dbReference>
<proteinExistence type="predicted"/>
<keyword evidence="8" id="KW-0804">Transcription</keyword>
<feature type="compositionally biased region" description="Acidic residues" evidence="12">
    <location>
        <begin position="353"/>
        <end position="364"/>
    </location>
</feature>
<feature type="region of interest" description="Disordered" evidence="12">
    <location>
        <begin position="104"/>
        <end position="128"/>
    </location>
</feature>
<feature type="domain" description="C2H2-type" evidence="13">
    <location>
        <begin position="447"/>
        <end position="474"/>
    </location>
</feature>
<evidence type="ECO:0000256" key="2">
    <source>
        <dbReference type="ARBA" id="ARBA00022723"/>
    </source>
</evidence>
<feature type="domain" description="C2H2-type" evidence="13">
    <location>
        <begin position="503"/>
        <end position="530"/>
    </location>
</feature>
<feature type="domain" description="C2H2-type" evidence="13">
    <location>
        <begin position="531"/>
        <end position="558"/>
    </location>
</feature>
<evidence type="ECO:0000256" key="11">
    <source>
        <dbReference type="SAM" id="Coils"/>
    </source>
</evidence>
<dbReference type="Pfam" id="PF00096">
    <property type="entry name" value="zf-C2H2"/>
    <property type="match status" value="2"/>
</dbReference>
<dbReference type="FunFam" id="3.30.160.60:FF:000325">
    <property type="entry name" value="ZFP90 zinc finger protein"/>
    <property type="match status" value="1"/>
</dbReference>
<dbReference type="SMART" id="SM00355">
    <property type="entry name" value="ZnF_C2H2"/>
    <property type="match status" value="6"/>
</dbReference>
<comment type="subcellular location">
    <subcellularLocation>
        <location evidence="1">Nucleus</location>
    </subcellularLocation>
</comment>
<evidence type="ECO:0000256" key="3">
    <source>
        <dbReference type="ARBA" id="ARBA00022737"/>
    </source>
</evidence>
<dbReference type="AlphaFoldDB" id="A0AAV1EHY2"/>
<dbReference type="GO" id="GO:0008270">
    <property type="term" value="F:zinc ion binding"/>
    <property type="evidence" value="ECO:0007669"/>
    <property type="project" value="UniProtKB-KW"/>
</dbReference>
<dbReference type="PANTHER" id="PTHR16515:SF49">
    <property type="entry name" value="GASTRULA ZINC FINGER PROTEIN XLCGF49.1-LIKE-RELATED"/>
    <property type="match status" value="1"/>
</dbReference>